<dbReference type="GO" id="GO:0042802">
    <property type="term" value="F:identical protein binding"/>
    <property type="evidence" value="ECO:0007669"/>
    <property type="project" value="EnsemblFungi"/>
</dbReference>
<dbReference type="VEuPathDB" id="FungiDB:CAGL0I02420g"/>
<dbReference type="AlphaFoldDB" id="A0A0W0CPA3"/>
<dbReference type="Proteomes" id="UP000054886">
    <property type="component" value="Unassembled WGS sequence"/>
</dbReference>
<dbReference type="GO" id="GO:0032446">
    <property type="term" value="P:protein modification by small protein conjugation"/>
    <property type="evidence" value="ECO:0007669"/>
    <property type="project" value="EnsemblFungi"/>
</dbReference>
<dbReference type="GO" id="GO:0032258">
    <property type="term" value="P:cytoplasm to vacuole targeting by the Cvt pathway"/>
    <property type="evidence" value="ECO:0007669"/>
    <property type="project" value="EnsemblFungi"/>
</dbReference>
<keyword evidence="7" id="KW-0833">Ubl conjugation pathway</keyword>
<sequence length="623" mass="70747">MTQKLLYVSPVESFVDTSFFQELSRLKLDIHGLSTSQITIHSYLDLKNIPSVSSACHLFLDQQSFNSEDICASPERVRLEGKLYNCNSLEEFKSLDKQQYLAEQGQKIYTKALEDINSAIGFSIISFADLKKYVFYYWVCTPLFQHENQQISILDGPEDIDASFNDKAKVWFTNHYSNWVAIVLENGDINEYTKGLNTSSIRGLLIRDTSNKQDMPSAFLRNFITIFSLDYPEAKELDVFLMRSSTIKSIKLRIRLSETEHTKLKFSGWERNSLSKLMPRAVDLSALIDPLKVAEQSVDLNLKLMKWRIAPELDLDCIRNNKVLILGSGTLGCYTARSLMAWGCRNITLVDNGRVSYSNPVRQPLFEFSDVGKEKAVAAAASLKRVFPLINAKGVQLDIPMIGHPVKDENNERKQFDALVDLIKSHDTMFLLLDSRETRWLPTLLGKFYDKIVMNAALGFDSYLIMKHGNIDDNFGCYFCNDVVVPTDSLTGRTLDQMCTVTRPGVAMLAASQAVELFVSNLQSRGQENVLGECPHQIRGFVNNFTTLKLQSPAYDNCSACSRHILNEYNKRGWDFVKQALNDNNYIEELSGLRRIKEEVENMELEGGEIKIIDSEDDGFEII</sequence>
<comment type="subunit">
    <text evidence="7">Homodimer.</text>
</comment>
<comment type="caution">
    <text evidence="10">The sequence shown here is derived from an EMBL/GenBank/DDBJ whole genome shotgun (WGS) entry which is preliminary data.</text>
</comment>
<dbReference type="VEuPathDB" id="FungiDB:B1J91_I02420g"/>
<dbReference type="Gene3D" id="3.40.140.70">
    <property type="entry name" value="Ubiquitin-like modifier-activating enzyme ATG7 N-terminal domain"/>
    <property type="match status" value="1"/>
</dbReference>
<feature type="domain" description="Ubiquitin-like modifier-activating enzyme Atg7 N-terminal" evidence="9">
    <location>
        <begin position="9"/>
        <end position="287"/>
    </location>
</feature>
<evidence type="ECO:0000256" key="2">
    <source>
        <dbReference type="ARBA" id="ARBA00017647"/>
    </source>
</evidence>
<dbReference type="InterPro" id="IPR006285">
    <property type="entry name" value="Atg7"/>
</dbReference>
<evidence type="ECO:0000313" key="10">
    <source>
        <dbReference type="EMBL" id="KTB05703.1"/>
    </source>
</evidence>
<comment type="function">
    <text evidence="7">E1-like activating enzyme involved in the 2 ubiquitin-like systems required for cytoplasm to vacuole transport (Cvt) and autophagy. Activates ATG12 for its conjugation with ATG5 and ATG8 for its conjugation with phosphatidylethanolamine. Both systems are needed for the ATG8 association to Cvt vesicles and autophagosomes membranes. Autophagy is essential for maintenance of amino acid levels and protein synthesis under nitrogen starvation. Required for selective autophagic degradation of the nucleus (nucleophagy) as well as for mitophagy which contributes to regulate mitochondrial quantity and quality by eliminating the mitochondria to a basal level to fulfill cellular energy requirements and preventing excess ROS production.</text>
</comment>
<dbReference type="FunFam" id="3.40.50.720:FF:000243">
    <property type="entry name" value="Ubiquitin-like modifier-activating enzyme ATG7"/>
    <property type="match status" value="1"/>
</dbReference>
<dbReference type="InterPro" id="IPR042523">
    <property type="entry name" value="Atg7_N_2"/>
</dbReference>
<dbReference type="Gene3D" id="3.40.140.100">
    <property type="entry name" value="Ubiquitin-like modifier-activating enzyme ATG7 C-terminal domain"/>
    <property type="match status" value="1"/>
</dbReference>
<gene>
    <name evidence="10" type="ORF">AO440_002442</name>
</gene>
<evidence type="ECO:0000256" key="1">
    <source>
        <dbReference type="ARBA" id="ARBA00010931"/>
    </source>
</evidence>
<dbReference type="InterPro" id="IPR032197">
    <property type="entry name" value="Atg7_N"/>
</dbReference>
<dbReference type="VEuPathDB" id="FungiDB:GWK60_L02211"/>
<accession>A0A0W0CPA3</accession>
<reference evidence="10 11" key="1">
    <citation type="submission" date="2015-10" db="EMBL/GenBank/DDBJ databases">
        <title>Draft genomes sequences of Candida glabrata isolates 1A, 1B, 2A, 2B, 3A and 3B.</title>
        <authorList>
            <person name="Haavelsrud O.E."/>
            <person name="Gaustad P."/>
        </authorList>
    </citation>
    <scope>NUCLEOTIDE SEQUENCE [LARGE SCALE GENOMIC DNA]</scope>
    <source>
        <strain evidence="10">910700640</strain>
    </source>
</reference>
<keyword evidence="5 7" id="KW-0072">Autophagy</keyword>
<evidence type="ECO:0000256" key="4">
    <source>
        <dbReference type="ARBA" id="ARBA00022927"/>
    </source>
</evidence>
<evidence type="ECO:0000313" key="11">
    <source>
        <dbReference type="Proteomes" id="UP000054886"/>
    </source>
</evidence>
<keyword evidence="4 7" id="KW-0653">Protein transport</keyword>
<evidence type="ECO:0000256" key="7">
    <source>
        <dbReference type="RuleBase" id="RU366022"/>
    </source>
</evidence>
<feature type="domain" description="THIF-type NAD/FAD binding fold" evidence="8">
    <location>
        <begin position="305"/>
        <end position="559"/>
    </location>
</feature>
<evidence type="ECO:0000256" key="5">
    <source>
        <dbReference type="ARBA" id="ARBA00023006"/>
    </source>
</evidence>
<dbReference type="GO" id="GO:0005829">
    <property type="term" value="C:cytosol"/>
    <property type="evidence" value="ECO:0007669"/>
    <property type="project" value="EnsemblFungi"/>
</dbReference>
<dbReference type="GO" id="GO:0034727">
    <property type="term" value="P:piecemeal microautophagy of the nucleus"/>
    <property type="evidence" value="ECO:0007669"/>
    <property type="project" value="EnsemblFungi"/>
</dbReference>
<name>A0A0W0CPA3_CANGB</name>
<keyword evidence="3 7" id="KW-0813">Transport</keyword>
<dbReference type="InterPro" id="IPR000594">
    <property type="entry name" value="ThiF_NAD_FAD-bd"/>
</dbReference>
<dbReference type="GO" id="GO:0000045">
    <property type="term" value="P:autophagosome assembly"/>
    <property type="evidence" value="ECO:0007669"/>
    <property type="project" value="TreeGrafter"/>
</dbReference>
<evidence type="ECO:0000256" key="3">
    <source>
        <dbReference type="ARBA" id="ARBA00022448"/>
    </source>
</evidence>
<dbReference type="VEuPathDB" id="FungiDB:GW608_L02211"/>
<dbReference type="Pfam" id="PF00899">
    <property type="entry name" value="ThiF"/>
    <property type="match status" value="1"/>
</dbReference>
<proteinExistence type="inferred from homology"/>
<dbReference type="NCBIfam" id="TIGR01381">
    <property type="entry name" value="E1_like_apg7"/>
    <property type="match status" value="1"/>
</dbReference>
<keyword evidence="7" id="KW-0963">Cytoplasm</keyword>
<dbReference type="SUPFAM" id="SSF69572">
    <property type="entry name" value="Activating enzymes of the ubiquitin-like proteins"/>
    <property type="match status" value="1"/>
</dbReference>
<comment type="similarity">
    <text evidence="1 7">Belongs to the ATG7 family.</text>
</comment>
<evidence type="ECO:0000259" key="9">
    <source>
        <dbReference type="Pfam" id="PF16420"/>
    </source>
</evidence>
<dbReference type="EMBL" id="LLZZ01000112">
    <property type="protein sequence ID" value="KTB05703.1"/>
    <property type="molecule type" value="Genomic_DNA"/>
</dbReference>
<feature type="active site" description="Glycyl thioester intermediate" evidence="6">
    <location>
        <position position="499"/>
    </location>
</feature>
<dbReference type="Gene3D" id="3.40.50.720">
    <property type="entry name" value="NAD(P)-binding Rossmann-like Domain"/>
    <property type="match status" value="1"/>
</dbReference>
<comment type="subcellular location">
    <subcellularLocation>
        <location evidence="7">Cytoplasm</location>
    </subcellularLocation>
    <subcellularLocation>
        <location evidence="7">Preautophagosomal structure</location>
    </subcellularLocation>
</comment>
<protein>
    <recommendedName>
        <fullName evidence="2 7">Ubiquitin-like modifier-activating enzyme ATG7</fullName>
    </recommendedName>
    <alternativeName>
        <fullName evidence="7">Autophagy-related protein 7</fullName>
    </alternativeName>
</protein>
<dbReference type="PANTHER" id="PTHR10953:SF3">
    <property type="entry name" value="UBIQUITIN-LIKE MODIFIER-ACTIVATING ENZYME ATG7"/>
    <property type="match status" value="1"/>
</dbReference>
<dbReference type="VEuPathDB" id="FungiDB:GVI51_I02211"/>
<dbReference type="GO" id="GO:0006995">
    <property type="term" value="P:cellular response to nitrogen starvation"/>
    <property type="evidence" value="ECO:0007669"/>
    <property type="project" value="TreeGrafter"/>
</dbReference>
<dbReference type="InterPro" id="IPR045886">
    <property type="entry name" value="ThiF/MoeB/HesA"/>
</dbReference>
<organism evidence="10 11">
    <name type="scientific">Candida glabrata</name>
    <name type="common">Yeast</name>
    <name type="synonym">Torulopsis glabrata</name>
    <dbReference type="NCBI Taxonomy" id="5478"/>
    <lineage>
        <taxon>Eukaryota</taxon>
        <taxon>Fungi</taxon>
        <taxon>Dikarya</taxon>
        <taxon>Ascomycota</taxon>
        <taxon>Saccharomycotina</taxon>
        <taxon>Saccharomycetes</taxon>
        <taxon>Saccharomycetales</taxon>
        <taxon>Saccharomycetaceae</taxon>
        <taxon>Nakaseomyces</taxon>
    </lineage>
</organism>
<dbReference type="PANTHER" id="PTHR10953">
    <property type="entry name" value="UBIQUITIN-ACTIVATING ENZYME E1"/>
    <property type="match status" value="1"/>
</dbReference>
<evidence type="ECO:0000259" key="8">
    <source>
        <dbReference type="Pfam" id="PF00899"/>
    </source>
</evidence>
<dbReference type="GO" id="GO:0019779">
    <property type="term" value="F:Atg8 activating enzyme activity"/>
    <property type="evidence" value="ECO:0007669"/>
    <property type="project" value="EnsemblFungi"/>
</dbReference>
<dbReference type="GO" id="GO:0019778">
    <property type="term" value="F:Atg12 activating enzyme activity"/>
    <property type="evidence" value="ECO:0007669"/>
    <property type="project" value="EnsemblFungi"/>
</dbReference>
<dbReference type="GO" id="GO:0000422">
    <property type="term" value="P:autophagy of mitochondrion"/>
    <property type="evidence" value="ECO:0007669"/>
    <property type="project" value="EnsemblFungi"/>
</dbReference>
<evidence type="ECO:0000256" key="6">
    <source>
        <dbReference type="PIRSR" id="PIRSR606285-1"/>
    </source>
</evidence>
<dbReference type="InterPro" id="IPR035985">
    <property type="entry name" value="Ubiquitin-activating_enz"/>
</dbReference>
<dbReference type="InterPro" id="IPR042522">
    <property type="entry name" value="Atg7_N_1"/>
</dbReference>
<dbReference type="Pfam" id="PF16420">
    <property type="entry name" value="ATG7_N"/>
    <property type="match status" value="1"/>
</dbReference>
<dbReference type="GO" id="GO:0097632">
    <property type="term" value="C:extrinsic component of phagophore assembly site membrane"/>
    <property type="evidence" value="ECO:0007669"/>
    <property type="project" value="EnsemblFungi"/>
</dbReference>